<name>R8YTW4_9GAMM</name>
<gene>
    <name evidence="1" type="ORF">F929_02758</name>
</gene>
<dbReference type="Proteomes" id="UP000013986">
    <property type="component" value="Unassembled WGS sequence"/>
</dbReference>
<dbReference type="AlphaFoldDB" id="R8YTW4"/>
<sequence length="31" mass="3726">MTIKYIELWVVVIVLNPHPYNSYLSQIMTIF</sequence>
<comment type="caution">
    <text evidence="1">The sequence shown here is derived from an EMBL/GenBank/DDBJ whole genome shotgun (WGS) entry which is preliminary data.</text>
</comment>
<protein>
    <submittedName>
        <fullName evidence="1">Uncharacterized protein</fullName>
    </submittedName>
</protein>
<dbReference type="EMBL" id="APQO01000006">
    <property type="protein sequence ID" value="EOQ72823.1"/>
    <property type="molecule type" value="Genomic_DNA"/>
</dbReference>
<accession>R8YTW4</accession>
<dbReference type="HOGENOM" id="CLU_3394686_0_0_6"/>
<organism evidence="1 2">
    <name type="scientific">Acinetobacter lactucae</name>
    <dbReference type="NCBI Taxonomy" id="1785128"/>
    <lineage>
        <taxon>Bacteria</taxon>
        <taxon>Pseudomonadati</taxon>
        <taxon>Pseudomonadota</taxon>
        <taxon>Gammaproteobacteria</taxon>
        <taxon>Moraxellales</taxon>
        <taxon>Moraxellaceae</taxon>
        <taxon>Acinetobacter</taxon>
        <taxon>Acinetobacter calcoaceticus/baumannii complex</taxon>
    </lineage>
</organism>
<evidence type="ECO:0000313" key="2">
    <source>
        <dbReference type="Proteomes" id="UP000013986"/>
    </source>
</evidence>
<evidence type="ECO:0000313" key="1">
    <source>
        <dbReference type="EMBL" id="EOQ72823.1"/>
    </source>
</evidence>
<reference evidence="1 2" key="1">
    <citation type="submission" date="2013-02" db="EMBL/GenBank/DDBJ databases">
        <title>The Genome Sequence of Acinetobacter pittii ANC 4052.</title>
        <authorList>
            <consortium name="The Broad Institute Genome Sequencing Platform"/>
            <consortium name="The Broad Institute Genome Sequencing Center for Infectious Disease"/>
            <person name="Cerqueira G."/>
            <person name="Feldgarden M."/>
            <person name="Courvalin P."/>
            <person name="Perichon B."/>
            <person name="Grillot-Courvalin C."/>
            <person name="Clermont D."/>
            <person name="Rocha E."/>
            <person name="Yoon E.-J."/>
            <person name="Nemec A."/>
            <person name="Walker B."/>
            <person name="Young S.K."/>
            <person name="Zeng Q."/>
            <person name="Gargeya S."/>
            <person name="Fitzgerald M."/>
            <person name="Haas B."/>
            <person name="Abouelleil A."/>
            <person name="Alvarado L."/>
            <person name="Arachchi H.M."/>
            <person name="Berlin A.M."/>
            <person name="Chapman S.B."/>
            <person name="Dewar J."/>
            <person name="Goldberg J."/>
            <person name="Griggs A."/>
            <person name="Gujja S."/>
            <person name="Hansen M."/>
            <person name="Howarth C."/>
            <person name="Imamovic A."/>
            <person name="Larimer J."/>
            <person name="McCowan C."/>
            <person name="Murphy C."/>
            <person name="Neiman D."/>
            <person name="Pearson M."/>
            <person name="Priest M."/>
            <person name="Roberts A."/>
            <person name="Saif S."/>
            <person name="Shea T."/>
            <person name="Sisk P."/>
            <person name="Sykes S."/>
            <person name="Wortman J."/>
            <person name="Nusbaum C."/>
            <person name="Birren B."/>
        </authorList>
    </citation>
    <scope>NUCLEOTIDE SEQUENCE [LARGE SCALE GENOMIC DNA]</scope>
    <source>
        <strain evidence="1 2">ANC 4052</strain>
    </source>
</reference>
<proteinExistence type="predicted"/>